<comment type="caution">
    <text evidence="2">The sequence shown here is derived from an EMBL/GenBank/DDBJ whole genome shotgun (WGS) entry which is preliminary data.</text>
</comment>
<dbReference type="RefSeq" id="WP_378377701.1">
    <property type="nucleotide sequence ID" value="NZ_JBHMAS010000166.1"/>
</dbReference>
<evidence type="ECO:0000313" key="3">
    <source>
        <dbReference type="Proteomes" id="UP001589587"/>
    </source>
</evidence>
<dbReference type="EMBL" id="JBHMAS010000166">
    <property type="protein sequence ID" value="MFB9785590.1"/>
    <property type="molecule type" value="Genomic_DNA"/>
</dbReference>
<name>A0ABV5XSX0_9NOCA</name>
<dbReference type="Proteomes" id="UP001589587">
    <property type="component" value="Unassembled WGS sequence"/>
</dbReference>
<sequence length="281" mass="30495">MGRPQCRPDWQHAMFPHQHYDLGHVIKGSTVVVSLGSQANVRLMSASDYLSFKSGGRYRMYGGSYRQTPVRLTVPSSGRWMVVVDLGGLAGKVRSGVNVVPPAPGLLAAGRQQSTAQRTDLSNITTREPVEPPSSEVLAGQTWDVFMSHASEDKNEVAIPLRDALAARGVRVWLDVAELKIGSSLRRRIDQGILSSRFGIVVLSHSFFAKGWPNHELDGLVTRTNAGEQSILPIWHNVDADDVRGYSPSLADKVALSSSTTTIEEMADQIAEVVLPNANAA</sequence>
<dbReference type="InterPro" id="IPR015073">
    <property type="entry name" value="DUF1883"/>
</dbReference>
<dbReference type="Pfam" id="PF13676">
    <property type="entry name" value="TIR_2"/>
    <property type="match status" value="1"/>
</dbReference>
<reference evidence="2 3" key="1">
    <citation type="submission" date="2024-09" db="EMBL/GenBank/DDBJ databases">
        <authorList>
            <person name="Sun Q."/>
            <person name="Mori K."/>
        </authorList>
    </citation>
    <scope>NUCLEOTIDE SEQUENCE [LARGE SCALE GENOMIC DNA]</scope>
    <source>
        <strain evidence="2 3">JCM 11411</strain>
    </source>
</reference>
<dbReference type="InterPro" id="IPR000157">
    <property type="entry name" value="TIR_dom"/>
</dbReference>
<dbReference type="InterPro" id="IPR036488">
    <property type="entry name" value="DUF1883-like_sf"/>
</dbReference>
<dbReference type="SMART" id="SM00255">
    <property type="entry name" value="TIR"/>
    <property type="match status" value="1"/>
</dbReference>
<dbReference type="Gene3D" id="3.40.50.10140">
    <property type="entry name" value="Toll/interleukin-1 receptor homology (TIR) domain"/>
    <property type="match status" value="1"/>
</dbReference>
<evidence type="ECO:0000259" key="1">
    <source>
        <dbReference type="PROSITE" id="PS50104"/>
    </source>
</evidence>
<dbReference type="Gene3D" id="4.10.1210.10">
    <property type="entry name" value="Atu1913-like"/>
    <property type="match status" value="1"/>
</dbReference>
<dbReference type="InterPro" id="IPR035897">
    <property type="entry name" value="Toll_tir_struct_dom_sf"/>
</dbReference>
<keyword evidence="3" id="KW-1185">Reference proteome</keyword>
<proteinExistence type="predicted"/>
<dbReference type="SUPFAM" id="SSF52200">
    <property type="entry name" value="Toll/Interleukin receptor TIR domain"/>
    <property type="match status" value="1"/>
</dbReference>
<evidence type="ECO:0000313" key="2">
    <source>
        <dbReference type="EMBL" id="MFB9785590.1"/>
    </source>
</evidence>
<accession>A0ABV5XSX0</accession>
<dbReference type="Pfam" id="PF08980">
    <property type="entry name" value="DUF1883"/>
    <property type="match status" value="1"/>
</dbReference>
<organism evidence="2 3">
    <name type="scientific">Rhodococcus baikonurensis</name>
    <dbReference type="NCBI Taxonomy" id="172041"/>
    <lineage>
        <taxon>Bacteria</taxon>
        <taxon>Bacillati</taxon>
        <taxon>Actinomycetota</taxon>
        <taxon>Actinomycetes</taxon>
        <taxon>Mycobacteriales</taxon>
        <taxon>Nocardiaceae</taxon>
        <taxon>Rhodococcus</taxon>
        <taxon>Rhodococcus erythropolis group</taxon>
    </lineage>
</organism>
<gene>
    <name evidence="2" type="ORF">ACFFQ6_38505</name>
</gene>
<dbReference type="SUPFAM" id="SSF141099">
    <property type="entry name" value="Atu1913-like"/>
    <property type="match status" value="1"/>
</dbReference>
<feature type="domain" description="TIR" evidence="1">
    <location>
        <begin position="141"/>
        <end position="274"/>
    </location>
</feature>
<dbReference type="PROSITE" id="PS50104">
    <property type="entry name" value="TIR"/>
    <property type="match status" value="1"/>
</dbReference>
<protein>
    <submittedName>
        <fullName evidence="2">DUF1883 domain-containing protein</fullName>
    </submittedName>
</protein>